<keyword evidence="4" id="KW-1185">Reference proteome</keyword>
<evidence type="ECO:0000256" key="2">
    <source>
        <dbReference type="SAM" id="MobiDB-lite"/>
    </source>
</evidence>
<dbReference type="EMBL" id="MU151181">
    <property type="protein sequence ID" value="KAF9447895.1"/>
    <property type="molecule type" value="Genomic_DNA"/>
</dbReference>
<proteinExistence type="predicted"/>
<comment type="caution">
    <text evidence="3">The sequence shown here is derived from an EMBL/GenBank/DDBJ whole genome shotgun (WGS) entry which is preliminary data.</text>
</comment>
<evidence type="ECO:0000313" key="3">
    <source>
        <dbReference type="EMBL" id="KAF9447895.1"/>
    </source>
</evidence>
<feature type="compositionally biased region" description="Basic and acidic residues" evidence="2">
    <location>
        <begin position="928"/>
        <end position="937"/>
    </location>
</feature>
<feature type="compositionally biased region" description="Acidic residues" evidence="2">
    <location>
        <begin position="909"/>
        <end position="927"/>
    </location>
</feature>
<sequence length="1308" mass="147397">MPSPDLDQNHDAALVEAYKAAYQASEVGKAEQKVDSFVENAVAKTDSPTLTFLNQFYTANQATIHAAAVGFSSLDNKTIENAISTFTESAKVVMQGLDALGQVHPFIGAAVVAFKLVVALDLTRRENNQKVLVIRVQMQDMMCVLFQLRHMRDPEDCGLDGITIKDRMKPLIERIAKSIGECGSVCDAYMKKSFLSRTLKSKIYEGRLAGWAAVFADYRSELERAVTVHTALGVDEANEKLDKQQVTLKGIENTMLEIFRRLETPREREVAKFLEDNGGAKACIEKDDLLTKLVTKTGDSISSIAQRSNVKGSDEVVAVRKTLLKELAEDVDEIFRKNLAVYEAKMAIQRQQLIDVVEEQGQQIMSVLLSGTHDKIKDADLQNLWKEMGWKGSVKARHFVLALRDYFTDQFNGVTYPTTPSIPVALPPSPNKHSSAAATGRIVDAERLNGHITPSDQWTLEHINITHLQPILEAIDDDGTGFISIKEANTFAVQRPKGWTLLHWLAFWAKGWHHSVSSYKNQIYLLIQQMHRDMGDVKPDNKLLVDWYLDSDYFRTIEQLLRSTETVDENERLDPELAKLIDSYVMEEERRLEQNLKGVEYNIDSPATVSLITGPGRVERHVYPLLYLVLKHHARIVKTACHHVIDVDEMGYWEESLSSIVTIIKQRVESLGAIYKQVYVDAQRQLENFAFGMYCLIHESPDSWKPIDNSFAAWQDTSTDKDESQVDTFQPEDVELLHYPTQDTFSYTSIDVDLPPFRLDADTPAQSPGIDGIWTGHCYHADTDGERTSVKGLFMIRITDVEGESLTGKIESCWGQAMVSGTIQGAQDVPCHVEMTLRDETGGDTLYKLSGTFDPATQTITGTYEVEGQEEEGNGEDDEEGNDGIEDSDDDEGQVPDSGDEDTRLASGDEGEAGDEEAEDSWNEDEAKDGTDNDKETNNGMDQADDQDASRDTSGEEEEGTEEGQEYFTFTLTRTPPELYHCKYTPEEFEKNAARARWAFACKATLYHVQRNRWTWTFLKERIAERRRVVGLRLRSWNEADELAPNKSLTTEEDDDLNHLDDTLSPTFSGLCQALVNHISKREAYLFNDTCDSCDRGILYPGYLCLQCITADHSDQISLCPDCVDKPATYNNFIHDKTHSMLKTTTVIHDYQISFLIKDARALVERIKDTLRDVETSRKSLPLDAKTRSKFACACCNKAVHFPCYVCATCTRDTFICNECDSRDAMTLSNGPSPLHEHSHITVRLFDTNEEKFEQDVNDATLKRLEGLEKVLQDRVGALEERLGKLEGKLDERFTSFESLLKQLISTK</sequence>
<keyword evidence="1" id="KW-0175">Coiled coil</keyword>
<protein>
    <recommendedName>
        <fullName evidence="5">EF-hand domain-containing protein</fullName>
    </recommendedName>
</protein>
<evidence type="ECO:0000256" key="1">
    <source>
        <dbReference type="SAM" id="Coils"/>
    </source>
</evidence>
<feature type="coiled-coil region" evidence="1">
    <location>
        <begin position="1262"/>
        <end position="1289"/>
    </location>
</feature>
<name>A0A9P6C3N1_9AGAR</name>
<gene>
    <name evidence="3" type="ORF">P691DRAFT_705894</name>
</gene>
<organism evidence="3 4">
    <name type="scientific">Macrolepiota fuliginosa MF-IS2</name>
    <dbReference type="NCBI Taxonomy" id="1400762"/>
    <lineage>
        <taxon>Eukaryota</taxon>
        <taxon>Fungi</taxon>
        <taxon>Dikarya</taxon>
        <taxon>Basidiomycota</taxon>
        <taxon>Agaricomycotina</taxon>
        <taxon>Agaricomycetes</taxon>
        <taxon>Agaricomycetidae</taxon>
        <taxon>Agaricales</taxon>
        <taxon>Agaricineae</taxon>
        <taxon>Agaricaceae</taxon>
        <taxon>Macrolepiota</taxon>
    </lineage>
</organism>
<reference evidence="3" key="1">
    <citation type="submission" date="2020-11" db="EMBL/GenBank/DDBJ databases">
        <authorList>
            <consortium name="DOE Joint Genome Institute"/>
            <person name="Ahrendt S."/>
            <person name="Riley R."/>
            <person name="Andreopoulos W."/>
            <person name="Labutti K."/>
            <person name="Pangilinan J."/>
            <person name="Ruiz-Duenas F.J."/>
            <person name="Barrasa J.M."/>
            <person name="Sanchez-Garcia M."/>
            <person name="Camarero S."/>
            <person name="Miyauchi S."/>
            <person name="Serrano A."/>
            <person name="Linde D."/>
            <person name="Babiker R."/>
            <person name="Drula E."/>
            <person name="Ayuso-Fernandez I."/>
            <person name="Pacheco R."/>
            <person name="Padilla G."/>
            <person name="Ferreira P."/>
            <person name="Barriuso J."/>
            <person name="Kellner H."/>
            <person name="Castanera R."/>
            <person name="Alfaro M."/>
            <person name="Ramirez L."/>
            <person name="Pisabarro A.G."/>
            <person name="Kuo A."/>
            <person name="Tritt A."/>
            <person name="Lipzen A."/>
            <person name="He G."/>
            <person name="Yan M."/>
            <person name="Ng V."/>
            <person name="Cullen D."/>
            <person name="Martin F."/>
            <person name="Rosso M.-N."/>
            <person name="Henrissat B."/>
            <person name="Hibbett D."/>
            <person name="Martinez A.T."/>
            <person name="Grigoriev I.V."/>
        </authorList>
    </citation>
    <scope>NUCLEOTIDE SEQUENCE</scope>
    <source>
        <strain evidence="3">MF-IS2</strain>
    </source>
</reference>
<dbReference type="Proteomes" id="UP000807342">
    <property type="component" value="Unassembled WGS sequence"/>
</dbReference>
<feature type="compositionally biased region" description="Acidic residues" evidence="2">
    <location>
        <begin position="867"/>
        <end position="900"/>
    </location>
</feature>
<feature type="compositionally biased region" description="Acidic residues" evidence="2">
    <location>
        <begin position="955"/>
        <end position="965"/>
    </location>
</feature>
<accession>A0A9P6C3N1</accession>
<evidence type="ECO:0008006" key="5">
    <source>
        <dbReference type="Google" id="ProtNLM"/>
    </source>
</evidence>
<feature type="region of interest" description="Disordered" evidence="2">
    <location>
        <begin position="865"/>
        <end position="969"/>
    </location>
</feature>
<dbReference type="SUPFAM" id="SSF57850">
    <property type="entry name" value="RING/U-box"/>
    <property type="match status" value="1"/>
</dbReference>
<dbReference type="OrthoDB" id="2122982at2759"/>
<evidence type="ECO:0000313" key="4">
    <source>
        <dbReference type="Proteomes" id="UP000807342"/>
    </source>
</evidence>